<proteinExistence type="predicted"/>
<reference evidence="1" key="1">
    <citation type="journal article" date="2014" name="Int. J. Syst. Evol. Microbiol.">
        <title>Complete genome of a new Firmicutes species belonging to the dominant human colonic microbiota ('Ruminococcus bicirculans') reveals two chromosomes and a selective capacity to utilize plant glucans.</title>
        <authorList>
            <consortium name="NISC Comparative Sequencing Program"/>
            <person name="Wegmann U."/>
            <person name="Louis P."/>
            <person name="Goesmann A."/>
            <person name="Henrissat B."/>
            <person name="Duncan S.H."/>
            <person name="Flint H.J."/>
        </authorList>
    </citation>
    <scope>NUCLEOTIDE SEQUENCE</scope>
    <source>
        <strain evidence="1">NBRC 3250</strain>
    </source>
</reference>
<keyword evidence="4" id="KW-1185">Reference proteome</keyword>
<evidence type="ECO:0000313" key="3">
    <source>
        <dbReference type="Proteomes" id="UP000075682"/>
    </source>
</evidence>
<reference evidence="4" key="3">
    <citation type="journal article" date="2019" name="Int. J. Syst. Evol. Microbiol.">
        <title>The Global Catalogue of Microorganisms (GCM) 10K type strain sequencing project: providing services to taxonomists for standard genome sequencing and annotation.</title>
        <authorList>
            <consortium name="The Broad Institute Genomics Platform"/>
            <consortium name="The Broad Institute Genome Sequencing Center for Infectious Disease"/>
            <person name="Wu L."/>
            <person name="Ma J."/>
        </authorList>
    </citation>
    <scope>NUCLEOTIDE SEQUENCE [LARGE SCALE GENOMIC DNA]</scope>
    <source>
        <strain evidence="4">NBRC 3250</strain>
    </source>
</reference>
<reference evidence="2 3" key="2">
    <citation type="submission" date="2015-06" db="EMBL/GenBank/DDBJ databases">
        <title>Improved classification and identification of acetic acid bacteria using matrix-assisted laser desorption/ionization time-of-flight mass spectrometry; Gluconobacter nephelii and Gluconobacter uchimurae are later heterotypic synonyms of Gluconobacter japonicus and Gluconobacter oxydans, respectively.</title>
        <authorList>
            <person name="Li L."/>
            <person name="Cleenwerck I."/>
            <person name="De Vuyst L."/>
            <person name="Vandamme P."/>
        </authorList>
    </citation>
    <scope>NUCLEOTIDE SEQUENCE [LARGE SCALE GENOMIC DNA]</scope>
    <source>
        <strain evidence="2 3">LMG 1356</strain>
    </source>
</reference>
<evidence type="ECO:0000313" key="1">
    <source>
        <dbReference type="EMBL" id="GLQ70101.1"/>
    </source>
</evidence>
<accession>A0AAW3QV50</accession>
<evidence type="ECO:0000313" key="4">
    <source>
        <dbReference type="Proteomes" id="UP001156672"/>
    </source>
</evidence>
<organism evidence="2 3">
    <name type="scientific">Gluconobacter albidus</name>
    <dbReference type="NCBI Taxonomy" id="318683"/>
    <lineage>
        <taxon>Bacteria</taxon>
        <taxon>Pseudomonadati</taxon>
        <taxon>Pseudomonadota</taxon>
        <taxon>Alphaproteobacteria</taxon>
        <taxon>Acetobacterales</taxon>
        <taxon>Acetobacteraceae</taxon>
        <taxon>Gluconobacter</taxon>
    </lineage>
</organism>
<reference evidence="1" key="4">
    <citation type="submission" date="2023-01" db="EMBL/GenBank/DDBJ databases">
        <title>Draft genome sequence of Gluconobacter albidus strain NBRC 3250.</title>
        <authorList>
            <person name="Sun Q."/>
            <person name="Mori K."/>
        </authorList>
    </citation>
    <scope>NUCLEOTIDE SEQUENCE</scope>
    <source>
        <strain evidence="1">NBRC 3250</strain>
    </source>
</reference>
<sequence length="187" mass="20490">MSGGFVGSRLGIAELAILGLLFPAECDDLPSWSVEERAIFRRAADLVAQKGDDLLVPPGAGWDALAEAQWEAHVREPGWWPLTWMMTGPDGACCGQVHDLTLPLLWGTEWLLVELERRRFAYADPAIRAASNLIRQAKARLNVLREREGGVVNDVPDLRDACAALSDALQGRCPVLMAWPRLEPAPA</sequence>
<dbReference type="EMBL" id="LHZN01000144">
    <property type="protein sequence ID" value="KXV36864.1"/>
    <property type="molecule type" value="Genomic_DNA"/>
</dbReference>
<dbReference type="EMBL" id="BSNW01000049">
    <property type="protein sequence ID" value="GLQ70101.1"/>
    <property type="molecule type" value="Genomic_DNA"/>
</dbReference>
<evidence type="ECO:0000313" key="2">
    <source>
        <dbReference type="EMBL" id="KXV36864.1"/>
    </source>
</evidence>
<protein>
    <submittedName>
        <fullName evidence="2">Uncharacterized protein</fullName>
    </submittedName>
</protein>
<dbReference type="KEGG" id="gal:A0U94_12920"/>
<comment type="caution">
    <text evidence="2">The sequence shown here is derived from an EMBL/GenBank/DDBJ whole genome shotgun (WGS) entry which is preliminary data.</text>
</comment>
<name>A0AAW3QV50_9PROT</name>
<dbReference type="RefSeq" id="WP_062032645.1">
    <property type="nucleotide sequence ID" value="NZ_BEWL01000005.1"/>
</dbReference>
<gene>
    <name evidence="2" type="ORF">AD941_13365</name>
    <name evidence="1" type="ORF">GCM10007866_25540</name>
</gene>
<dbReference type="Proteomes" id="UP001156672">
    <property type="component" value="Unassembled WGS sequence"/>
</dbReference>
<dbReference type="Proteomes" id="UP000075682">
    <property type="component" value="Unassembled WGS sequence"/>
</dbReference>
<dbReference type="AlphaFoldDB" id="A0AAW3QV50"/>